<protein>
    <submittedName>
        <fullName evidence="4">Zinc finger, C2H</fullName>
    </submittedName>
</protein>
<reference evidence="5" key="1">
    <citation type="submission" date="2016-06" db="EMBL/GenBank/DDBJ databases">
        <title>Parallel loss of symbiosis genes in relatives of nitrogen-fixing non-legume Parasponia.</title>
        <authorList>
            <person name="Van Velzen R."/>
            <person name="Holmer R."/>
            <person name="Bu F."/>
            <person name="Rutten L."/>
            <person name="Van Zeijl A."/>
            <person name="Liu W."/>
            <person name="Santuari L."/>
            <person name="Cao Q."/>
            <person name="Sharma T."/>
            <person name="Shen D."/>
            <person name="Roswanjaya Y."/>
            <person name="Wardhani T."/>
            <person name="Kalhor M.S."/>
            <person name="Jansen J."/>
            <person name="Van den Hoogen J."/>
            <person name="Gungor B."/>
            <person name="Hartog M."/>
            <person name="Hontelez J."/>
            <person name="Verver J."/>
            <person name="Yang W.-C."/>
            <person name="Schijlen E."/>
            <person name="Repin R."/>
            <person name="Schilthuizen M."/>
            <person name="Schranz E."/>
            <person name="Heidstra R."/>
            <person name="Miyata K."/>
            <person name="Fedorova E."/>
            <person name="Kohlen W."/>
            <person name="Bisseling T."/>
            <person name="Smit S."/>
            <person name="Geurts R."/>
        </authorList>
    </citation>
    <scope>NUCLEOTIDE SEQUENCE [LARGE SCALE GENOMIC DNA]</scope>
    <source>
        <strain evidence="5">cv. WU1-14</strain>
    </source>
</reference>
<feature type="region of interest" description="Disordered" evidence="2">
    <location>
        <begin position="1"/>
        <end position="32"/>
    </location>
</feature>
<dbReference type="GO" id="GO:0008270">
    <property type="term" value="F:zinc ion binding"/>
    <property type="evidence" value="ECO:0007669"/>
    <property type="project" value="UniProtKB-KW"/>
</dbReference>
<keyword evidence="1" id="KW-0479">Metal-binding</keyword>
<evidence type="ECO:0000256" key="1">
    <source>
        <dbReference type="PROSITE-ProRule" id="PRU00042"/>
    </source>
</evidence>
<dbReference type="PROSITE" id="PS50157">
    <property type="entry name" value="ZINC_FINGER_C2H2_2"/>
    <property type="match status" value="1"/>
</dbReference>
<feature type="compositionally biased region" description="Low complexity" evidence="2">
    <location>
        <begin position="9"/>
        <end position="23"/>
    </location>
</feature>
<dbReference type="AlphaFoldDB" id="A0A2P5A4S4"/>
<dbReference type="InterPro" id="IPR013087">
    <property type="entry name" value="Znf_C2H2_type"/>
</dbReference>
<dbReference type="Proteomes" id="UP000237105">
    <property type="component" value="Unassembled WGS sequence"/>
</dbReference>
<keyword evidence="5" id="KW-1185">Reference proteome</keyword>
<feature type="domain" description="C2H2-type" evidence="3">
    <location>
        <begin position="40"/>
        <end position="67"/>
    </location>
</feature>
<dbReference type="EMBL" id="JXTB01001001">
    <property type="protein sequence ID" value="PON31543.1"/>
    <property type="molecule type" value="Genomic_DNA"/>
</dbReference>
<name>A0A2P5A4S4_PARAD</name>
<dbReference type="PROSITE" id="PS00028">
    <property type="entry name" value="ZINC_FINGER_C2H2_1"/>
    <property type="match status" value="1"/>
</dbReference>
<evidence type="ECO:0000313" key="4">
    <source>
        <dbReference type="EMBL" id="PON31543.1"/>
    </source>
</evidence>
<comment type="caution">
    <text evidence="4">The sequence shown here is derived from an EMBL/GenBank/DDBJ whole genome shotgun (WGS) entry which is preliminary data.</text>
</comment>
<organism evidence="4 5">
    <name type="scientific">Parasponia andersonii</name>
    <name type="common">Sponia andersonii</name>
    <dbReference type="NCBI Taxonomy" id="3476"/>
    <lineage>
        <taxon>Eukaryota</taxon>
        <taxon>Viridiplantae</taxon>
        <taxon>Streptophyta</taxon>
        <taxon>Embryophyta</taxon>
        <taxon>Tracheophyta</taxon>
        <taxon>Spermatophyta</taxon>
        <taxon>Magnoliopsida</taxon>
        <taxon>eudicotyledons</taxon>
        <taxon>Gunneridae</taxon>
        <taxon>Pentapetalae</taxon>
        <taxon>rosids</taxon>
        <taxon>fabids</taxon>
        <taxon>Rosales</taxon>
        <taxon>Cannabaceae</taxon>
        <taxon>Parasponia</taxon>
    </lineage>
</organism>
<evidence type="ECO:0000313" key="5">
    <source>
        <dbReference type="Proteomes" id="UP000237105"/>
    </source>
</evidence>
<keyword evidence="1" id="KW-0863">Zinc-finger</keyword>
<proteinExistence type="predicted"/>
<evidence type="ECO:0000259" key="3">
    <source>
        <dbReference type="PROSITE" id="PS50157"/>
    </source>
</evidence>
<dbReference type="Gene3D" id="3.30.160.60">
    <property type="entry name" value="Classic Zinc Finger"/>
    <property type="match status" value="1"/>
</dbReference>
<gene>
    <name evidence="4" type="ORF">PanWU01x14_369100</name>
</gene>
<feature type="region of interest" description="Disordered" evidence="2">
    <location>
        <begin position="125"/>
        <end position="156"/>
    </location>
</feature>
<keyword evidence="1" id="KW-0862">Zinc</keyword>
<accession>A0A2P5A4S4</accession>
<evidence type="ECO:0000256" key="2">
    <source>
        <dbReference type="SAM" id="MobiDB-lite"/>
    </source>
</evidence>
<dbReference type="OrthoDB" id="1431219at2759"/>
<sequence length="156" mass="17000">MAGSARNLNQGNQQGAQQQQQQEQARDAAGNNNSARNKQIACRLCSLSFSNSYALITHIESHILEEEMITLRRPNQQPQDNQSNSLVNSRRNLFSPIPFRPSLPSALYREAFPMPANSTPVQHPLAAAAAAASQKTNPSVPDSGGPNIAQQNNFHV</sequence>